<dbReference type="InterPro" id="IPR013087">
    <property type="entry name" value="Znf_C2H2_type"/>
</dbReference>
<dbReference type="GeneID" id="107832381"/>
<dbReference type="PaxDb" id="4097-A0A1S4DQK5"/>
<dbReference type="SUPFAM" id="SSF57667">
    <property type="entry name" value="beta-beta-alpha zinc fingers"/>
    <property type="match status" value="1"/>
</dbReference>
<organism evidence="8 9">
    <name type="scientific">Nicotiana tabacum</name>
    <name type="common">Common tobacco</name>
    <dbReference type="NCBI Taxonomy" id="4097"/>
    <lineage>
        <taxon>Eukaryota</taxon>
        <taxon>Viridiplantae</taxon>
        <taxon>Streptophyta</taxon>
        <taxon>Embryophyta</taxon>
        <taxon>Tracheophyta</taxon>
        <taxon>Spermatophyta</taxon>
        <taxon>Magnoliopsida</taxon>
        <taxon>eudicotyledons</taxon>
        <taxon>Gunneridae</taxon>
        <taxon>Pentapetalae</taxon>
        <taxon>asterids</taxon>
        <taxon>lamiids</taxon>
        <taxon>Solanales</taxon>
        <taxon>Solanaceae</taxon>
        <taxon>Nicotianoideae</taxon>
        <taxon>Nicotianeae</taxon>
        <taxon>Nicotiana</taxon>
    </lineage>
</organism>
<evidence type="ECO:0000256" key="1">
    <source>
        <dbReference type="ARBA" id="ARBA00004123"/>
    </source>
</evidence>
<evidence type="ECO:0000256" key="6">
    <source>
        <dbReference type="PROSITE-ProRule" id="PRU00042"/>
    </source>
</evidence>
<evidence type="ECO:0000256" key="3">
    <source>
        <dbReference type="ARBA" id="ARBA00022771"/>
    </source>
</evidence>
<dbReference type="RefSeq" id="XP_016515708.1">
    <property type="nucleotide sequence ID" value="XM_016660222.1"/>
</dbReference>
<reference evidence="9" key="2">
    <citation type="submission" date="2025-08" db="UniProtKB">
        <authorList>
            <consortium name="RefSeq"/>
        </authorList>
    </citation>
    <scope>IDENTIFICATION</scope>
    <source>
        <tissue evidence="9">Leaf</tissue>
    </source>
</reference>
<dbReference type="PANTHER" id="PTHR47287">
    <property type="entry name" value="C2H2 AND C2HC ZINC FINGERS SUPERFAMILY PROTEIN"/>
    <property type="match status" value="1"/>
</dbReference>
<dbReference type="KEGG" id="nta:107832381"/>
<evidence type="ECO:0000313" key="9">
    <source>
        <dbReference type="RefSeq" id="XP_016515708.1"/>
    </source>
</evidence>
<sequence length="204" mass="23245">MESEKVSHVQPNNSEDNNTRSFPCLYCSRKFHSSQALGGHQNAHKKERTAARKNKRIMSSHHDHYAANFSSVLPQGPLVFAPNHPIGLINHPSLYITAHAANFCQFPAGQQQQFSTSRFGSNGAPRFENNAMVYRNGNYLSNSNPYVHEGDEQGFPKWQKSSIISQRCNNNDFFQECEDDLNVPTFVKDHERDRDQKLDLSLHL</sequence>
<dbReference type="Gene3D" id="3.30.160.60">
    <property type="entry name" value="Classic Zinc Finger"/>
    <property type="match status" value="1"/>
</dbReference>
<dbReference type="PANTHER" id="PTHR47287:SF15">
    <property type="entry name" value="ZINC FINGER PROTEIN 3-LIKE"/>
    <property type="match status" value="1"/>
</dbReference>
<dbReference type="Proteomes" id="UP000790787">
    <property type="component" value="Chromosome 22"/>
</dbReference>
<dbReference type="OrthoDB" id="1915958at2759"/>
<keyword evidence="5" id="KW-0539">Nucleus</keyword>
<dbReference type="GO" id="GO:0008270">
    <property type="term" value="F:zinc ion binding"/>
    <property type="evidence" value="ECO:0007669"/>
    <property type="project" value="UniProtKB-KW"/>
</dbReference>
<keyword evidence="2" id="KW-0479">Metal-binding</keyword>
<gene>
    <name evidence="9" type="primary">LOC107832381</name>
</gene>
<accession>A0A1S4DQK5</accession>
<evidence type="ECO:0000256" key="5">
    <source>
        <dbReference type="ARBA" id="ARBA00023242"/>
    </source>
</evidence>
<keyword evidence="4" id="KW-0862">Zinc</keyword>
<dbReference type="GO" id="GO:0009788">
    <property type="term" value="P:negative regulation of abscisic acid-activated signaling pathway"/>
    <property type="evidence" value="ECO:0007669"/>
    <property type="project" value="InterPro"/>
</dbReference>
<dbReference type="InterPro" id="IPR044246">
    <property type="entry name" value="ZFP3-like"/>
</dbReference>
<evidence type="ECO:0000313" key="8">
    <source>
        <dbReference type="Proteomes" id="UP000790787"/>
    </source>
</evidence>
<proteinExistence type="predicted"/>
<evidence type="ECO:0000256" key="2">
    <source>
        <dbReference type="ARBA" id="ARBA00022723"/>
    </source>
</evidence>
<comment type="subcellular location">
    <subcellularLocation>
        <location evidence="1">Nucleus</location>
    </subcellularLocation>
</comment>
<evidence type="ECO:0000256" key="4">
    <source>
        <dbReference type="ARBA" id="ARBA00022833"/>
    </source>
</evidence>
<dbReference type="PROSITE" id="PS50157">
    <property type="entry name" value="ZINC_FINGER_C2H2_2"/>
    <property type="match status" value="1"/>
</dbReference>
<reference evidence="8" key="1">
    <citation type="journal article" date="2014" name="Nat. Commun.">
        <title>The tobacco genome sequence and its comparison with those of tomato and potato.</title>
        <authorList>
            <person name="Sierro N."/>
            <person name="Battey J.N."/>
            <person name="Ouadi S."/>
            <person name="Bakaher N."/>
            <person name="Bovet L."/>
            <person name="Willig A."/>
            <person name="Goepfert S."/>
            <person name="Peitsch M.C."/>
            <person name="Ivanov N.V."/>
        </authorList>
    </citation>
    <scope>NUCLEOTIDE SEQUENCE [LARGE SCALE GENOMIC DNA]</scope>
</reference>
<keyword evidence="3 6" id="KW-0863">Zinc-finger</keyword>
<feature type="domain" description="C2H2-type" evidence="7">
    <location>
        <begin position="22"/>
        <end position="49"/>
    </location>
</feature>
<evidence type="ECO:0000259" key="7">
    <source>
        <dbReference type="PROSITE" id="PS50157"/>
    </source>
</evidence>
<name>A0A1S4DQK5_TOBAC</name>
<dbReference type="STRING" id="4097.A0A1S4DQK5"/>
<keyword evidence="8" id="KW-1185">Reference proteome</keyword>
<dbReference type="OMA" id="HAANFCH"/>
<dbReference type="AlphaFoldDB" id="A0A1S4DQK5"/>
<dbReference type="GO" id="GO:0005634">
    <property type="term" value="C:nucleus"/>
    <property type="evidence" value="ECO:0007669"/>
    <property type="project" value="UniProtKB-SubCell"/>
</dbReference>
<protein>
    <submittedName>
        <fullName evidence="9">Protein LATE FLOWERING-like</fullName>
    </submittedName>
    <submittedName>
        <fullName evidence="9">Zinc finger protein GIS-like</fullName>
    </submittedName>
</protein>
<dbReference type="PROSITE" id="PS00028">
    <property type="entry name" value="ZINC_FINGER_C2H2_1"/>
    <property type="match status" value="1"/>
</dbReference>
<dbReference type="InterPro" id="IPR036236">
    <property type="entry name" value="Znf_C2H2_sf"/>
</dbReference>